<proteinExistence type="predicted"/>
<gene>
    <name evidence="1" type="ORF">D5018_06830</name>
</gene>
<name>A0A3L8PYS6_9GAMM</name>
<dbReference type="AlphaFoldDB" id="A0A3L8PYS6"/>
<protein>
    <submittedName>
        <fullName evidence="1">RlfB protein</fullName>
    </submittedName>
</protein>
<accession>A0A3L8PYS6</accession>
<dbReference type="RefSeq" id="WP_121838261.1">
    <property type="nucleotide sequence ID" value="NZ_ML014764.1"/>
</dbReference>
<dbReference type="Proteomes" id="UP000281474">
    <property type="component" value="Unassembled WGS sequence"/>
</dbReference>
<reference evidence="1 2" key="1">
    <citation type="submission" date="2018-09" db="EMBL/GenBank/DDBJ databases">
        <title>Phylogeny of the Shewanellaceae, and recommendation for two new genera, Pseudoshewanella and Parashewanella.</title>
        <authorList>
            <person name="Wang G."/>
        </authorList>
    </citation>
    <scope>NUCLEOTIDE SEQUENCE [LARGE SCALE GENOMIC DNA]</scope>
    <source>
        <strain evidence="1 2">C51</strain>
    </source>
</reference>
<dbReference type="EMBL" id="QZEI01000015">
    <property type="protein sequence ID" value="RLV60501.1"/>
    <property type="molecule type" value="Genomic_DNA"/>
</dbReference>
<keyword evidence="2" id="KW-1185">Reference proteome</keyword>
<evidence type="ECO:0000313" key="1">
    <source>
        <dbReference type="EMBL" id="RLV60501.1"/>
    </source>
</evidence>
<organism evidence="1 2">
    <name type="scientific">Parashewanella curva</name>
    <dbReference type="NCBI Taxonomy" id="2338552"/>
    <lineage>
        <taxon>Bacteria</taxon>
        <taxon>Pseudomonadati</taxon>
        <taxon>Pseudomonadota</taxon>
        <taxon>Gammaproteobacteria</taxon>
        <taxon>Alteromonadales</taxon>
        <taxon>Shewanellaceae</taxon>
        <taxon>Parashewanella</taxon>
    </lineage>
</organism>
<evidence type="ECO:0000313" key="2">
    <source>
        <dbReference type="Proteomes" id="UP000281474"/>
    </source>
</evidence>
<dbReference type="OrthoDB" id="7868987at2"/>
<sequence length="181" mass="21663">MFSKVLDLTVFPDEEQAFNFLYPLFHRDFVAQNVYLADSIYVNPQGQGMRDGREKVFWHITTRENKVRVKEGNRYQVITSRPLDPDRAKRIEWVKTILLNHAHADIKCFYRKETKGKKPIRFYLWAHQQDFVVIVQKLGASESFLVTCFYITEVYKREDYAKWFNEYQSGTNPELQGCEWF</sequence>
<comment type="caution">
    <text evidence="1">The sequence shown here is derived from an EMBL/GenBank/DDBJ whole genome shotgun (WGS) entry which is preliminary data.</text>
</comment>